<gene>
    <name evidence="10" type="primary">brnQ</name>
    <name evidence="11" type="synonym">brnQ_1</name>
    <name evidence="10" type="ORF">CRN84_20715</name>
    <name evidence="11" type="ORF">NCTC12282_05675</name>
</gene>
<dbReference type="GO" id="GO:0015190">
    <property type="term" value="F:L-leucine transmembrane transporter activity"/>
    <property type="evidence" value="ECO:0007669"/>
    <property type="project" value="TreeGrafter"/>
</dbReference>
<dbReference type="NCBIfam" id="TIGR00796">
    <property type="entry name" value="livcs"/>
    <property type="match status" value="1"/>
</dbReference>
<name>A0A2C6DSY1_9GAMM</name>
<dbReference type="Proteomes" id="UP000224974">
    <property type="component" value="Unassembled WGS sequence"/>
</dbReference>
<comment type="function">
    <text evidence="9">Component of the transport system for branched-chain amino acids.</text>
</comment>
<evidence type="ECO:0000256" key="9">
    <source>
        <dbReference type="RuleBase" id="RU362122"/>
    </source>
</evidence>
<evidence type="ECO:0000256" key="7">
    <source>
        <dbReference type="ARBA" id="ARBA00022989"/>
    </source>
</evidence>
<evidence type="ECO:0000256" key="5">
    <source>
        <dbReference type="ARBA" id="ARBA00022692"/>
    </source>
</evidence>
<evidence type="ECO:0000313" key="11">
    <source>
        <dbReference type="EMBL" id="VFS52122.1"/>
    </source>
</evidence>
<dbReference type="GO" id="GO:0005886">
    <property type="term" value="C:plasma membrane"/>
    <property type="evidence" value="ECO:0007669"/>
    <property type="project" value="UniProtKB-SubCell"/>
</dbReference>
<dbReference type="PANTHER" id="PTHR30588">
    <property type="entry name" value="BRANCHED-CHAIN AMINO ACID TRANSPORT SYSTEM 2 CARRIER PROTEIN"/>
    <property type="match status" value="1"/>
</dbReference>
<feature type="transmembrane region" description="Helical" evidence="9">
    <location>
        <begin position="241"/>
        <end position="265"/>
    </location>
</feature>
<dbReference type="PANTHER" id="PTHR30588:SF0">
    <property type="entry name" value="BRANCHED-CHAIN AMINO ACID PERMEASE BRNQ"/>
    <property type="match status" value="1"/>
</dbReference>
<keyword evidence="8 9" id="KW-0472">Membrane</keyword>
<dbReference type="RefSeq" id="WP_029095809.1">
    <property type="nucleotide sequence ID" value="NZ_BRLG01000005.1"/>
</dbReference>
<dbReference type="EMBL" id="CAADJA010000002">
    <property type="protein sequence ID" value="VFS52122.1"/>
    <property type="molecule type" value="Genomic_DNA"/>
</dbReference>
<dbReference type="EMBL" id="PDDX01000001">
    <property type="protein sequence ID" value="PHI31585.1"/>
    <property type="molecule type" value="Genomic_DNA"/>
</dbReference>
<dbReference type="Pfam" id="PF05525">
    <property type="entry name" value="Branch_AA_trans"/>
    <property type="match status" value="1"/>
</dbReference>
<evidence type="ECO:0000256" key="8">
    <source>
        <dbReference type="ARBA" id="ARBA00023136"/>
    </source>
</evidence>
<dbReference type="GO" id="GO:0015818">
    <property type="term" value="P:isoleucine transport"/>
    <property type="evidence" value="ECO:0007669"/>
    <property type="project" value="TreeGrafter"/>
</dbReference>
<evidence type="ECO:0000313" key="13">
    <source>
        <dbReference type="Proteomes" id="UP000373449"/>
    </source>
</evidence>
<reference evidence="11 13" key="3">
    <citation type="submission" date="2019-03" db="EMBL/GenBank/DDBJ databases">
        <authorList>
            <consortium name="Pathogen Informatics"/>
        </authorList>
    </citation>
    <scope>NUCLEOTIDE SEQUENCE [LARGE SCALE GENOMIC DNA]</scope>
    <source>
        <strain evidence="11 13">NCTC12282</strain>
    </source>
</reference>
<feature type="transmembrane region" description="Helical" evidence="9">
    <location>
        <begin position="166"/>
        <end position="185"/>
    </location>
</feature>
<protein>
    <recommendedName>
        <fullName evidence="9">Branched-chain amino acid transport system carrier protein</fullName>
    </recommendedName>
</protein>
<feature type="transmembrane region" description="Helical" evidence="9">
    <location>
        <begin position="41"/>
        <end position="68"/>
    </location>
</feature>
<dbReference type="InterPro" id="IPR004685">
    <property type="entry name" value="Brnchd-chn_aa_trnsp_Livcs"/>
</dbReference>
<reference evidence="12" key="1">
    <citation type="submission" date="2017-09" db="EMBL/GenBank/DDBJ databases">
        <title>FDA dAtabase for Regulatory Grade micrObial Sequences (FDA-ARGOS): Supporting development and validation of Infectious Disease Dx tests.</title>
        <authorList>
            <person name="Minogue T."/>
            <person name="Wolcott M."/>
            <person name="Wasieloski L."/>
            <person name="Aguilar W."/>
            <person name="Moore D."/>
            <person name="Tallon L."/>
            <person name="Sadzewicz L."/>
            <person name="Ott S."/>
            <person name="Zhao X."/>
            <person name="Nagaraj S."/>
            <person name="Vavikolanu K."/>
            <person name="Aluvathingal J."/>
            <person name="Nadendla S."/>
            <person name="Sichtig H."/>
        </authorList>
    </citation>
    <scope>NUCLEOTIDE SEQUENCE [LARGE SCALE GENOMIC DNA]</scope>
    <source>
        <strain evidence="12">FDAARGOS_387</strain>
    </source>
</reference>
<evidence type="ECO:0000313" key="12">
    <source>
        <dbReference type="Proteomes" id="UP000224974"/>
    </source>
</evidence>
<dbReference type="STRING" id="1111728.GCA_000427805_03939"/>
<keyword evidence="7 9" id="KW-1133">Transmembrane helix</keyword>
<feature type="transmembrane region" description="Helical" evidence="9">
    <location>
        <begin position="361"/>
        <end position="380"/>
    </location>
</feature>
<keyword evidence="5 9" id="KW-0812">Transmembrane</keyword>
<keyword evidence="3 9" id="KW-0813">Transport</keyword>
<evidence type="ECO:0000256" key="2">
    <source>
        <dbReference type="ARBA" id="ARBA00008540"/>
    </source>
</evidence>
<reference evidence="10" key="2">
    <citation type="submission" date="2017-09" db="EMBL/GenBank/DDBJ databases">
        <title>FDA dAtabase for Regulatory Grade micrObial Sequences (FDA-ARGOS): Supporting development and validation of Infectious Disease Dx tests.</title>
        <authorList>
            <person name="Minogue T."/>
            <person name="Wolcott M."/>
            <person name="Wasieloski L."/>
            <person name="Aguilar W."/>
            <person name="Moore D."/>
            <person name="Tallon L.J."/>
            <person name="Sadzewicz L."/>
            <person name="Ott S."/>
            <person name="Zhao X."/>
            <person name="Nagaraj S."/>
            <person name="Vavikolanu K."/>
            <person name="Aluvathingal J."/>
            <person name="Nadendla S."/>
            <person name="Sichtig H."/>
        </authorList>
    </citation>
    <scope>NUCLEOTIDE SEQUENCE</scope>
    <source>
        <strain evidence="10">FDAARGOS_387</strain>
    </source>
</reference>
<evidence type="ECO:0000256" key="4">
    <source>
        <dbReference type="ARBA" id="ARBA00022475"/>
    </source>
</evidence>
<dbReference type="GO" id="GO:0015188">
    <property type="term" value="F:L-isoleucine transmembrane transporter activity"/>
    <property type="evidence" value="ECO:0007669"/>
    <property type="project" value="TreeGrafter"/>
</dbReference>
<comment type="subcellular location">
    <subcellularLocation>
        <location evidence="9">Cell inner membrane</location>
        <topology evidence="9">Multi-pass membrane protein</topology>
    </subcellularLocation>
    <subcellularLocation>
        <location evidence="1">Cell membrane</location>
        <topology evidence="1">Multi-pass membrane protein</topology>
    </subcellularLocation>
</comment>
<proteinExistence type="inferred from homology"/>
<dbReference type="AlphaFoldDB" id="A0A2C6DSY1"/>
<feature type="transmembrane region" description="Helical" evidence="9">
    <location>
        <begin position="80"/>
        <end position="98"/>
    </location>
</feature>
<feature type="transmembrane region" description="Helical" evidence="9">
    <location>
        <begin position="432"/>
        <end position="451"/>
    </location>
</feature>
<accession>A0A2C6DSY1</accession>
<feature type="transmembrane region" description="Helical" evidence="9">
    <location>
        <begin position="205"/>
        <end position="229"/>
    </location>
</feature>
<dbReference type="GO" id="GO:0015820">
    <property type="term" value="P:L-leucine transport"/>
    <property type="evidence" value="ECO:0007669"/>
    <property type="project" value="TreeGrafter"/>
</dbReference>
<keyword evidence="6 9" id="KW-0029">Amino-acid transport</keyword>
<dbReference type="GO" id="GO:0005304">
    <property type="term" value="F:L-valine transmembrane transporter activity"/>
    <property type="evidence" value="ECO:0007669"/>
    <property type="project" value="TreeGrafter"/>
</dbReference>
<feature type="transmembrane region" description="Helical" evidence="9">
    <location>
        <begin position="298"/>
        <end position="322"/>
    </location>
</feature>
<dbReference type="Proteomes" id="UP000373449">
    <property type="component" value="Unassembled WGS sequence"/>
</dbReference>
<feature type="transmembrane region" description="Helical" evidence="9">
    <location>
        <begin position="334"/>
        <end position="355"/>
    </location>
</feature>
<evidence type="ECO:0000256" key="1">
    <source>
        <dbReference type="ARBA" id="ARBA00004651"/>
    </source>
</evidence>
<feature type="transmembrane region" description="Helical" evidence="9">
    <location>
        <begin position="12"/>
        <end position="29"/>
    </location>
</feature>
<organism evidence="10 12">
    <name type="scientific">Budvicia aquatica</name>
    <dbReference type="NCBI Taxonomy" id="82979"/>
    <lineage>
        <taxon>Bacteria</taxon>
        <taxon>Pseudomonadati</taxon>
        <taxon>Pseudomonadota</taxon>
        <taxon>Gammaproteobacteria</taxon>
        <taxon>Enterobacterales</taxon>
        <taxon>Budviciaceae</taxon>
        <taxon>Budvicia</taxon>
    </lineage>
</organism>
<dbReference type="OrthoDB" id="9783920at2"/>
<evidence type="ECO:0000256" key="3">
    <source>
        <dbReference type="ARBA" id="ARBA00022448"/>
    </source>
</evidence>
<feature type="transmembrane region" description="Helical" evidence="9">
    <location>
        <begin position="137"/>
        <end position="154"/>
    </location>
</feature>
<evidence type="ECO:0000256" key="6">
    <source>
        <dbReference type="ARBA" id="ARBA00022970"/>
    </source>
</evidence>
<sequence length="463" mass="49463">MTQRLSRADTIGLGLMTFAFFLGAGNIIFPPLEGQLAGSNVLYAMFGFLITAVGLPLVSIIAVARVGGGLPSMTTDLPKGTGTFAAVLLFIIIGPAFATPRTGLVAYEMAIKPLLGSYDITVSQLYLPALNITLDRTQAIMTTLFFVITLMFSWSRGKLIDNIGKILTPALFLLLICLAIGVVVAPQGEIAAPAESYREMAFTKGFIGGYNTMDTFAALMFGMLLVDVLRGKGVTEQSATYKYLVIAGFIAAAGLAFVYISLFWLGATSSTVAPDAANGGVVLAAYVQALFGQPGQWILSWVVMLACLTTAVGLVSACADYFSKLTPLSYRQWVVVLCIICAVVANVGLSQLIALSVPVLLALYPLTIALVALTFIRPWLPNPKYAFRTVMFVALIFSLLDGIRGIEALHSVSWIKSILDSQTEYMPLANQGMAWVLPTAIIMVLVFLIPASKKAPSKEAYSS</sequence>
<keyword evidence="12" id="KW-1185">Reference proteome</keyword>
<evidence type="ECO:0000313" key="10">
    <source>
        <dbReference type="EMBL" id="PHI31585.1"/>
    </source>
</evidence>
<keyword evidence="4" id="KW-1003">Cell membrane</keyword>
<feature type="transmembrane region" description="Helical" evidence="9">
    <location>
        <begin position="392"/>
        <end position="412"/>
    </location>
</feature>
<comment type="similarity">
    <text evidence="2 9">Belongs to the branched chain amino acid transporter family.</text>
</comment>